<gene>
    <name evidence="2" type="ORF">Mgra_00001414</name>
</gene>
<evidence type="ECO:0000313" key="3">
    <source>
        <dbReference type="Proteomes" id="UP000605970"/>
    </source>
</evidence>
<organism evidence="2 3">
    <name type="scientific">Meloidogyne graminicola</name>
    <dbReference type="NCBI Taxonomy" id="189291"/>
    <lineage>
        <taxon>Eukaryota</taxon>
        <taxon>Metazoa</taxon>
        <taxon>Ecdysozoa</taxon>
        <taxon>Nematoda</taxon>
        <taxon>Chromadorea</taxon>
        <taxon>Rhabditida</taxon>
        <taxon>Tylenchina</taxon>
        <taxon>Tylenchomorpha</taxon>
        <taxon>Tylenchoidea</taxon>
        <taxon>Meloidogynidae</taxon>
        <taxon>Meloidogyninae</taxon>
        <taxon>Meloidogyne</taxon>
    </lineage>
</organism>
<keyword evidence="1" id="KW-1133">Transmembrane helix</keyword>
<dbReference type="Proteomes" id="UP000605970">
    <property type="component" value="Unassembled WGS sequence"/>
</dbReference>
<feature type="transmembrane region" description="Helical" evidence="1">
    <location>
        <begin position="47"/>
        <end position="66"/>
    </location>
</feature>
<evidence type="ECO:0000313" key="2">
    <source>
        <dbReference type="EMBL" id="KAF7639183.1"/>
    </source>
</evidence>
<accession>A0A8T0A297</accession>
<name>A0A8T0A297_9BILA</name>
<keyword evidence="3" id="KW-1185">Reference proteome</keyword>
<reference evidence="2" key="1">
    <citation type="journal article" date="2020" name="Ecol. Evol.">
        <title>Genome structure and content of the rice root-knot nematode (Meloidogyne graminicola).</title>
        <authorList>
            <person name="Phan N.T."/>
            <person name="Danchin E.G.J."/>
            <person name="Klopp C."/>
            <person name="Perfus-Barbeoch L."/>
            <person name="Kozlowski D.K."/>
            <person name="Koutsovoulos G.D."/>
            <person name="Lopez-Roques C."/>
            <person name="Bouchez O."/>
            <person name="Zahm M."/>
            <person name="Besnard G."/>
            <person name="Bellafiore S."/>
        </authorList>
    </citation>
    <scope>NUCLEOTIDE SEQUENCE</scope>
    <source>
        <strain evidence="2">VN-18</strain>
    </source>
</reference>
<proteinExistence type="predicted"/>
<feature type="non-terminal residue" evidence="2">
    <location>
        <position position="266"/>
    </location>
</feature>
<sequence length="266" mass="31489">LILNIKQTNFYFIFLEQKKIQTNYFCLKQTKTQNKTFKTKKELKKYWYIYAKHLLTSSCIVYNLIGKNFKEKDKPMEYIFVYDFLSICGFINIVKNYFFEFNNLIENAANKVLEFGFTLEDFTNFNYSNLLDIEHLLEKSIENDKGFKLPSVSTLINRGPSEELFNDQSTSTSFSGSSNIIQPSTNLTTNELRKLHSKCRLIGGDFEKYKDETSLTKFVEIICGIDYKQLKFKMEEYNKILENKIILYKTLMEKIESNYLYQNLIT</sequence>
<comment type="caution">
    <text evidence="2">The sequence shown here is derived from an EMBL/GenBank/DDBJ whole genome shotgun (WGS) entry which is preliminary data.</text>
</comment>
<protein>
    <submittedName>
        <fullName evidence="2">Eyes absent-like protein</fullName>
    </submittedName>
</protein>
<feature type="transmembrane region" description="Helical" evidence="1">
    <location>
        <begin position="78"/>
        <end position="98"/>
    </location>
</feature>
<keyword evidence="1" id="KW-0812">Transmembrane</keyword>
<dbReference type="EMBL" id="JABEBT010000007">
    <property type="protein sequence ID" value="KAF7639183.1"/>
    <property type="molecule type" value="Genomic_DNA"/>
</dbReference>
<dbReference type="AlphaFoldDB" id="A0A8T0A297"/>
<evidence type="ECO:0000256" key="1">
    <source>
        <dbReference type="SAM" id="Phobius"/>
    </source>
</evidence>
<keyword evidence="1" id="KW-0472">Membrane</keyword>